<organism evidence="1">
    <name type="scientific">uncultured organism</name>
    <dbReference type="NCBI Taxonomy" id="155900"/>
    <lineage>
        <taxon>unclassified sequences</taxon>
        <taxon>environmental samples</taxon>
    </lineage>
</organism>
<gene>
    <name evidence="1" type="ORF">KBTEX_02871</name>
</gene>
<accession>A0A5B8RD64</accession>
<dbReference type="EMBL" id="MN079150">
    <property type="protein sequence ID" value="QEA06531.1"/>
    <property type="molecule type" value="Genomic_DNA"/>
</dbReference>
<proteinExistence type="predicted"/>
<name>A0A5B8RD64_9ZZZZ</name>
<protein>
    <submittedName>
        <fullName evidence="1">Uncharacterized protein</fullName>
    </submittedName>
</protein>
<evidence type="ECO:0000313" key="1">
    <source>
        <dbReference type="EMBL" id="QEA06531.1"/>
    </source>
</evidence>
<reference evidence="1" key="1">
    <citation type="submission" date="2019-06" db="EMBL/GenBank/DDBJ databases">
        <authorList>
            <person name="Murdoch R.W."/>
            <person name="Fathepure B."/>
        </authorList>
    </citation>
    <scope>NUCLEOTIDE SEQUENCE</scope>
</reference>
<sequence>MFRDAAPLDDPGFPALATALFDPMSDAEMSE</sequence>
<dbReference type="AlphaFoldDB" id="A0A5B8RD64"/>